<evidence type="ECO:0000313" key="1">
    <source>
        <dbReference type="EMBL" id="MBH8555030.1"/>
    </source>
</evidence>
<keyword evidence="2" id="KW-1185">Reference proteome</keyword>
<evidence type="ECO:0000313" key="2">
    <source>
        <dbReference type="Proteomes" id="UP000599391"/>
    </source>
</evidence>
<proteinExistence type="predicted"/>
<organism evidence="1 2">
    <name type="scientific">Atlanticothrix silvestris CENA357</name>
    <dbReference type="NCBI Taxonomy" id="1725252"/>
    <lineage>
        <taxon>Bacteria</taxon>
        <taxon>Bacillati</taxon>
        <taxon>Cyanobacteriota</taxon>
        <taxon>Cyanophyceae</taxon>
        <taxon>Nostocales</taxon>
        <taxon>Nodulariaceae</taxon>
        <taxon>Atlanticothrix</taxon>
        <taxon>Atlanticothrix silvestris</taxon>
    </lineage>
</organism>
<name>A0A8J7HM63_9CYAN</name>
<dbReference type="RefSeq" id="WP_214441258.1">
    <property type="nucleotide sequence ID" value="NZ_JAECZB010000092.1"/>
</dbReference>
<dbReference type="EMBL" id="JAECZB010000092">
    <property type="protein sequence ID" value="MBH8555030.1"/>
    <property type="molecule type" value="Genomic_DNA"/>
</dbReference>
<dbReference type="AlphaFoldDB" id="A0A8J7HM63"/>
<accession>A0A8J7HM63</accession>
<comment type="caution">
    <text evidence="1">The sequence shown here is derived from an EMBL/GenBank/DDBJ whole genome shotgun (WGS) entry which is preliminary data.</text>
</comment>
<protein>
    <submittedName>
        <fullName evidence="1">Uncharacterized protein</fullName>
    </submittedName>
</protein>
<reference evidence="1 2" key="1">
    <citation type="journal article" date="2021" name="Int. J. Syst. Evol. Microbiol.">
        <title>Amazonocrinis nigriterrae gen. nov., sp. nov., Atlanticothrix silvestris gen. nov., sp. nov. and Dendronalium phyllosphericum gen. nov., sp. nov., nostocacean cyanobacteria from Brazilian environments.</title>
        <authorList>
            <person name="Alvarenga D.O."/>
            <person name="Andreote A.P.D."/>
            <person name="Branco L.H.Z."/>
            <person name="Delbaje E."/>
            <person name="Cruz R.B."/>
            <person name="Varani A.M."/>
            <person name="Fiore M.F."/>
        </authorList>
    </citation>
    <scope>NUCLEOTIDE SEQUENCE [LARGE SCALE GENOMIC DNA]</scope>
    <source>
        <strain evidence="1 2">CENA357</strain>
    </source>
</reference>
<gene>
    <name evidence="1" type="ORF">I8751_22315</name>
</gene>
<dbReference type="Proteomes" id="UP000599391">
    <property type="component" value="Unassembled WGS sequence"/>
</dbReference>
<sequence>MQNKNNLWQLGVVFATLLIGSLISDSSVQGNQISSSAIAAFGDTAYAAKIANLTNGNYQFCSQPDPKDWRDGAGVCFNFNKIGNRVEGYYGYPHSDNFICIRGAVNGNHIAGEALAISWDINQWKNTPESTFKWDFEGNLTLSQGNIVSTVNNGEDAVKWILYRHASLNIDEFYQYNYPRMTSPSQLCEWKLK</sequence>